<sequence>MDRRTLLKSGLALGLLGPARVLAASQEAQALSVDALPELKGSLTLYLGRGEGGLYETLIEAIRKRNPQLDLNVRRGPSASLANTLVAEHQAGVQRADAFWSIDASSLGLVVDQGMARAVPEALRAPVREPFSADAWVPISGRIRTLPFNPQRVTAERLPDDIMAFADSDLKLGWAPAYGAFQSFLTAMRLLEGEQRTLEWLRGVKQRATSYAGEFGVVMAVERGEIDAGFANHYYTLRLKQGKPSASVALGFTDGDAGSLVNASGVALLSDNPAAAGLVRYLQTQQAQRFLAEEAFELPMVKGVAMPAGLPPMSDINPPQVELSQLADLRPTLALMREAGVL</sequence>
<feature type="chain" id="PRO_5045159253" evidence="2">
    <location>
        <begin position="24"/>
        <end position="342"/>
    </location>
</feature>
<dbReference type="EMBL" id="BAABKI010000024">
    <property type="protein sequence ID" value="GAA5177000.1"/>
    <property type="molecule type" value="Genomic_DNA"/>
</dbReference>
<evidence type="ECO:0000256" key="2">
    <source>
        <dbReference type="SAM" id="SignalP"/>
    </source>
</evidence>
<protein>
    <submittedName>
        <fullName evidence="3">Iron ABC transporter substrate-binding protein</fullName>
    </submittedName>
</protein>
<gene>
    <name evidence="3" type="ORF">GCM10023342_23880</name>
</gene>
<keyword evidence="4" id="KW-1185">Reference proteome</keyword>
<evidence type="ECO:0000313" key="4">
    <source>
        <dbReference type="Proteomes" id="UP001500074"/>
    </source>
</evidence>
<keyword evidence="1 2" id="KW-0732">Signal</keyword>
<feature type="signal peptide" evidence="2">
    <location>
        <begin position="1"/>
        <end position="23"/>
    </location>
</feature>
<proteinExistence type="predicted"/>
<accession>A0ABP9RHQ9</accession>
<organism evidence="3 4">
    <name type="scientific">Modicisalibacter zincidurans</name>
    <dbReference type="NCBI Taxonomy" id="1178777"/>
    <lineage>
        <taxon>Bacteria</taxon>
        <taxon>Pseudomonadati</taxon>
        <taxon>Pseudomonadota</taxon>
        <taxon>Gammaproteobacteria</taxon>
        <taxon>Oceanospirillales</taxon>
        <taxon>Halomonadaceae</taxon>
        <taxon>Modicisalibacter</taxon>
    </lineage>
</organism>
<dbReference type="Proteomes" id="UP001500074">
    <property type="component" value="Unassembled WGS sequence"/>
</dbReference>
<dbReference type="Pfam" id="PF13531">
    <property type="entry name" value="SBP_bac_11"/>
    <property type="match status" value="1"/>
</dbReference>
<dbReference type="InterPro" id="IPR026045">
    <property type="entry name" value="Ferric-bd"/>
</dbReference>
<evidence type="ECO:0000256" key="1">
    <source>
        <dbReference type="ARBA" id="ARBA00022729"/>
    </source>
</evidence>
<evidence type="ECO:0000313" key="3">
    <source>
        <dbReference type="EMBL" id="GAA5177000.1"/>
    </source>
</evidence>
<reference evidence="4" key="1">
    <citation type="journal article" date="2019" name="Int. J. Syst. Evol. Microbiol.">
        <title>The Global Catalogue of Microorganisms (GCM) 10K type strain sequencing project: providing services to taxonomists for standard genome sequencing and annotation.</title>
        <authorList>
            <consortium name="The Broad Institute Genomics Platform"/>
            <consortium name="The Broad Institute Genome Sequencing Center for Infectious Disease"/>
            <person name="Wu L."/>
            <person name="Ma J."/>
        </authorList>
    </citation>
    <scope>NUCLEOTIDE SEQUENCE [LARGE SCALE GENOMIC DNA]</scope>
    <source>
        <strain evidence="4">JCM 18472</strain>
    </source>
</reference>
<dbReference type="Gene3D" id="3.40.190.10">
    <property type="entry name" value="Periplasmic binding protein-like II"/>
    <property type="match status" value="2"/>
</dbReference>
<comment type="caution">
    <text evidence="3">The sequence shown here is derived from an EMBL/GenBank/DDBJ whole genome shotgun (WGS) entry which is preliminary data.</text>
</comment>
<dbReference type="PANTHER" id="PTHR30006:SF24">
    <property type="entry name" value="SLL0237 PROTEIN"/>
    <property type="match status" value="1"/>
</dbReference>
<dbReference type="PANTHER" id="PTHR30006">
    <property type="entry name" value="THIAMINE-BINDING PERIPLASMIC PROTEIN-RELATED"/>
    <property type="match status" value="1"/>
</dbReference>
<dbReference type="RefSeq" id="WP_031385113.1">
    <property type="nucleotide sequence ID" value="NZ_BAABKI010000024.1"/>
</dbReference>
<name>A0ABP9RHQ9_9GAMM</name>
<dbReference type="SUPFAM" id="SSF53850">
    <property type="entry name" value="Periplasmic binding protein-like II"/>
    <property type="match status" value="1"/>
</dbReference>
<dbReference type="PIRSF" id="PIRSF002825">
    <property type="entry name" value="CfbpA"/>
    <property type="match status" value="1"/>
</dbReference>